<protein>
    <recommendedName>
        <fullName evidence="2">DUF3179 domain-containing protein</fullName>
    </recommendedName>
</protein>
<dbReference type="AlphaFoldDB" id="A0A381TM30"/>
<sequence>MVARSALVLLFLVPASLRAQGTDIQTFLDLLAVNPEQEAILERAILDGWDDSHAAMLVELQRFAQRRDRTRLFLLLERATGQPFGQDMDRWWDWIWATNPGMHPDYSMFKARLYSAIDPSFRDYFDDGLPANIRLDEVRWGGVVRDGIPPLDLPAFTDARGARYLDDDNIVFGIAINGEERAYPKRIMAWHEMFKDTIGGEHFTGVYCTLCGSMILYRSTIDGEHYEIGTSGFLYRSNKLMYDHDTRSLWSTLTGGPVVGPLAERDIELEPLYVVTTTWGEWRRRHPGTKVLSIDTGYNRDYSEGAAYRDYFSTDELMFTVPELDTRLKNKDEILALRLPEAPMEQLAIVVEFLADQTVYHDSLGAVDFVVLTDRSGASRVFETDGGRFSAWDGQDAVLDESGERWTLTEAALTSPGQTPLRRLPSHRAFWFGWYAQFPETRLVY</sequence>
<organism evidence="1">
    <name type="scientific">marine metagenome</name>
    <dbReference type="NCBI Taxonomy" id="408172"/>
    <lineage>
        <taxon>unclassified sequences</taxon>
        <taxon>metagenomes</taxon>
        <taxon>ecological metagenomes</taxon>
    </lineage>
</organism>
<proteinExistence type="predicted"/>
<evidence type="ECO:0008006" key="2">
    <source>
        <dbReference type="Google" id="ProtNLM"/>
    </source>
</evidence>
<dbReference type="InterPro" id="IPR021516">
    <property type="entry name" value="DUF3179"/>
</dbReference>
<gene>
    <name evidence="1" type="ORF">METZ01_LOCUS68691</name>
</gene>
<dbReference type="Pfam" id="PF11376">
    <property type="entry name" value="DUF3179"/>
    <property type="match status" value="1"/>
</dbReference>
<accession>A0A381TM30</accession>
<reference evidence="1" key="1">
    <citation type="submission" date="2018-05" db="EMBL/GenBank/DDBJ databases">
        <authorList>
            <person name="Lanie J.A."/>
            <person name="Ng W.-L."/>
            <person name="Kazmierczak K.M."/>
            <person name="Andrzejewski T.M."/>
            <person name="Davidsen T.M."/>
            <person name="Wayne K.J."/>
            <person name="Tettelin H."/>
            <person name="Glass J.I."/>
            <person name="Rusch D."/>
            <person name="Podicherti R."/>
            <person name="Tsui H.-C.T."/>
            <person name="Winkler M.E."/>
        </authorList>
    </citation>
    <scope>NUCLEOTIDE SEQUENCE</scope>
</reference>
<dbReference type="EMBL" id="UINC01004643">
    <property type="protein sequence ID" value="SVA15837.1"/>
    <property type="molecule type" value="Genomic_DNA"/>
</dbReference>
<evidence type="ECO:0000313" key="1">
    <source>
        <dbReference type="EMBL" id="SVA15837.1"/>
    </source>
</evidence>
<name>A0A381TM30_9ZZZZ</name>